<evidence type="ECO:0000256" key="1">
    <source>
        <dbReference type="SAM" id="Phobius"/>
    </source>
</evidence>
<feature type="transmembrane region" description="Helical" evidence="1">
    <location>
        <begin position="151"/>
        <end position="170"/>
    </location>
</feature>
<dbReference type="EMBL" id="WTFF01000038">
    <property type="protein sequence ID" value="MBW5481925.1"/>
    <property type="molecule type" value="Genomic_DNA"/>
</dbReference>
<keyword evidence="2" id="KW-0732">Signal</keyword>
<keyword evidence="1" id="KW-0472">Membrane</keyword>
<gene>
    <name evidence="3" type="ORF">GPJ59_08535</name>
</gene>
<protein>
    <recommendedName>
        <fullName evidence="5">Ricin B lectin domain-containing protein</fullName>
    </recommendedName>
</protein>
<feature type="signal peptide" evidence="2">
    <location>
        <begin position="1"/>
        <end position="33"/>
    </location>
</feature>
<accession>A0ABS6Z5D6</accession>
<keyword evidence="1" id="KW-0812">Transmembrane</keyword>
<keyword evidence="1" id="KW-1133">Transmembrane helix</keyword>
<evidence type="ECO:0008006" key="5">
    <source>
        <dbReference type="Google" id="ProtNLM"/>
    </source>
</evidence>
<feature type="chain" id="PRO_5045050150" description="Ricin B lectin domain-containing protein" evidence="2">
    <location>
        <begin position="34"/>
        <end position="176"/>
    </location>
</feature>
<evidence type="ECO:0000313" key="4">
    <source>
        <dbReference type="Proteomes" id="UP000812013"/>
    </source>
</evidence>
<keyword evidence="4" id="KW-1185">Reference proteome</keyword>
<sequence>MNRHLRRTRNARHTAALACAAALTVLAAGSASATPAPAPAQQPTPGQTYVMAPQERPDQWLGDADYYGEIVCRASRLWYGNRHDDAVWRISGNNDGSISLVNTDAEQFGQSLTAAGDAIFIQQGQGDAYHWYTVAGPGGTVALRNKVTGRYLMATATGAVVSAVNAYWWYMVNTRP</sequence>
<evidence type="ECO:0000313" key="3">
    <source>
        <dbReference type="EMBL" id="MBW5481925.1"/>
    </source>
</evidence>
<reference evidence="3 4" key="1">
    <citation type="submission" date="2019-12" db="EMBL/GenBank/DDBJ databases">
        <title>Genome sequence of Streptomyces bambusae.</title>
        <authorList>
            <person name="Bansal K."/>
            <person name="Choksket S."/>
            <person name="Korpole S."/>
            <person name="Patil P.B."/>
        </authorList>
    </citation>
    <scope>NUCLEOTIDE SEQUENCE [LARGE SCALE GENOMIC DNA]</scope>
    <source>
        <strain evidence="3 4">SK60</strain>
    </source>
</reference>
<dbReference type="Proteomes" id="UP000812013">
    <property type="component" value="Unassembled WGS sequence"/>
</dbReference>
<organism evidence="3 4">
    <name type="scientific">Streptomyces bambusae</name>
    <dbReference type="NCBI Taxonomy" id="1550616"/>
    <lineage>
        <taxon>Bacteria</taxon>
        <taxon>Bacillati</taxon>
        <taxon>Actinomycetota</taxon>
        <taxon>Actinomycetes</taxon>
        <taxon>Kitasatosporales</taxon>
        <taxon>Streptomycetaceae</taxon>
        <taxon>Streptomyces</taxon>
    </lineage>
</organism>
<evidence type="ECO:0000256" key="2">
    <source>
        <dbReference type="SAM" id="SignalP"/>
    </source>
</evidence>
<comment type="caution">
    <text evidence="3">The sequence shown here is derived from an EMBL/GenBank/DDBJ whole genome shotgun (WGS) entry which is preliminary data.</text>
</comment>
<name>A0ABS6Z5D6_9ACTN</name>
<proteinExistence type="predicted"/>
<dbReference type="RefSeq" id="WP_219665861.1">
    <property type="nucleotide sequence ID" value="NZ_WTFF01000038.1"/>
</dbReference>